<sequence>MAITLFRNGTVWTGALEPTVDAVLVDDGVIVALGESAHREAAERPETVEVDLAGGFLMPSFGDGHAHPLLGGLEFVGPAVRSCDSVEEIVAAVRKYGEANPDEEWIVGASYDGSLAPGGLFDARWLDEAVPDRPVVLRAWDYHTMWVNSVALQRAGITPETPNPVLGEIPHREDGSVLGTLREWGAVDLISAVMPARDEDVRVAALGTAADYYLARGVTWVQDAWVEPGDVDTYLAAARRDALRIRFNLALYADPRHFDSQLSGFADARRRVEEVGSPLLTAHTVKFFADGVVENETGALLAPYCSGLHSHGMQVWESDSLAQAARRVDELGLQIHIHAVGDAAVRQALDAIEYAIESNGPRDRRPVIAHVQLVDDADLERFATLGVIPCMQPLWAQMDALMTVLTIPRLGVERADRQYRMRSLDQSGAPLALGSDWPVSSGAPLDGIAIGVSRRTPEGDPEGGWTPEEVLTVERALGAYTAGVAEQAFSEETWGRLVSGASADLVWLDRDPRETPALELPGIAIRGTYLRGELGRPFVR</sequence>
<dbReference type="InterPro" id="IPR011059">
    <property type="entry name" value="Metal-dep_hydrolase_composite"/>
</dbReference>
<dbReference type="Gene3D" id="2.30.40.10">
    <property type="entry name" value="Urease, subunit C, domain 1"/>
    <property type="match status" value="1"/>
</dbReference>
<comment type="caution">
    <text evidence="2">The sequence shown here is derived from an EMBL/GenBank/DDBJ whole genome shotgun (WGS) entry which is preliminary data.</text>
</comment>
<protein>
    <submittedName>
        <fullName evidence="2">Amidohydrolase</fullName>
    </submittedName>
</protein>
<dbReference type="AlphaFoldDB" id="A0A502EFA9"/>
<keyword evidence="2" id="KW-0378">Hydrolase</keyword>
<organism evidence="2 3">
    <name type="scientific">Mycolicibacterium hodleri</name>
    <dbReference type="NCBI Taxonomy" id="49897"/>
    <lineage>
        <taxon>Bacteria</taxon>
        <taxon>Bacillati</taxon>
        <taxon>Actinomycetota</taxon>
        <taxon>Actinomycetes</taxon>
        <taxon>Mycobacteriales</taxon>
        <taxon>Mycobacteriaceae</taxon>
        <taxon>Mycolicibacterium</taxon>
    </lineage>
</organism>
<dbReference type="GO" id="GO:0016810">
    <property type="term" value="F:hydrolase activity, acting on carbon-nitrogen (but not peptide) bonds"/>
    <property type="evidence" value="ECO:0007669"/>
    <property type="project" value="InterPro"/>
</dbReference>
<dbReference type="OrthoDB" id="3173428at2"/>
<dbReference type="InterPro" id="IPR033932">
    <property type="entry name" value="YtcJ-like"/>
</dbReference>
<evidence type="ECO:0000313" key="3">
    <source>
        <dbReference type="Proteomes" id="UP000320095"/>
    </source>
</evidence>
<reference evidence="2 3" key="1">
    <citation type="journal article" date="2019" name="Environ. Microbiol.">
        <title>Species interactions and distinct microbial communities in high Arctic permafrost affected cryosols are associated with the CH4 and CO2 gas fluxes.</title>
        <authorList>
            <person name="Altshuler I."/>
            <person name="Hamel J."/>
            <person name="Turney S."/>
            <person name="Magnuson E."/>
            <person name="Levesque R."/>
            <person name="Greer C."/>
            <person name="Whyte L.G."/>
        </authorList>
    </citation>
    <scope>NUCLEOTIDE SEQUENCE [LARGE SCALE GENOMIC DNA]</scope>
    <source>
        <strain evidence="2 3">S5.20</strain>
    </source>
</reference>
<dbReference type="Gene3D" id="3.20.20.140">
    <property type="entry name" value="Metal-dependent hydrolases"/>
    <property type="match status" value="1"/>
</dbReference>
<dbReference type="PANTHER" id="PTHR22642:SF2">
    <property type="entry name" value="PROTEIN LONG AFTER FAR-RED 3"/>
    <property type="match status" value="1"/>
</dbReference>
<evidence type="ECO:0000313" key="2">
    <source>
        <dbReference type="EMBL" id="TPG35662.1"/>
    </source>
</evidence>
<evidence type="ECO:0000259" key="1">
    <source>
        <dbReference type="Pfam" id="PF07969"/>
    </source>
</evidence>
<dbReference type="RefSeq" id="WP_140688921.1">
    <property type="nucleotide sequence ID" value="NZ_RCZG01000002.1"/>
</dbReference>
<accession>A0A502EFA9</accession>
<name>A0A502EFA9_9MYCO</name>
<dbReference type="Gene3D" id="3.10.310.70">
    <property type="match status" value="1"/>
</dbReference>
<dbReference type="SUPFAM" id="SSF51338">
    <property type="entry name" value="Composite domain of metallo-dependent hydrolases"/>
    <property type="match status" value="1"/>
</dbReference>
<keyword evidence="3" id="KW-1185">Reference proteome</keyword>
<dbReference type="PANTHER" id="PTHR22642">
    <property type="entry name" value="IMIDAZOLONEPROPIONASE"/>
    <property type="match status" value="1"/>
</dbReference>
<dbReference type="EMBL" id="RCZG01000002">
    <property type="protein sequence ID" value="TPG35662.1"/>
    <property type="molecule type" value="Genomic_DNA"/>
</dbReference>
<dbReference type="Pfam" id="PF07969">
    <property type="entry name" value="Amidohydro_3"/>
    <property type="match status" value="1"/>
</dbReference>
<dbReference type="InterPro" id="IPR032466">
    <property type="entry name" value="Metal_Hydrolase"/>
</dbReference>
<dbReference type="Proteomes" id="UP000320095">
    <property type="component" value="Unassembled WGS sequence"/>
</dbReference>
<gene>
    <name evidence="2" type="ORF">EAH80_06190</name>
</gene>
<dbReference type="CDD" id="cd01300">
    <property type="entry name" value="YtcJ_like"/>
    <property type="match status" value="1"/>
</dbReference>
<proteinExistence type="predicted"/>
<dbReference type="SUPFAM" id="SSF51556">
    <property type="entry name" value="Metallo-dependent hydrolases"/>
    <property type="match status" value="1"/>
</dbReference>
<dbReference type="InterPro" id="IPR013108">
    <property type="entry name" value="Amidohydro_3"/>
</dbReference>
<feature type="domain" description="Amidohydrolase 3" evidence="1">
    <location>
        <begin position="49"/>
        <end position="533"/>
    </location>
</feature>